<reference evidence="3" key="1">
    <citation type="journal article" date="2017" name="Nature">
        <title>The genome of Chenopodium quinoa.</title>
        <authorList>
            <person name="Jarvis D.E."/>
            <person name="Ho Y.S."/>
            <person name="Lightfoot D.J."/>
            <person name="Schmoeckel S.M."/>
            <person name="Li B."/>
            <person name="Borm T.J.A."/>
            <person name="Ohyanagi H."/>
            <person name="Mineta K."/>
            <person name="Michell C.T."/>
            <person name="Saber N."/>
            <person name="Kharbatia N.M."/>
            <person name="Rupper R.R."/>
            <person name="Sharp A.R."/>
            <person name="Dally N."/>
            <person name="Boughton B.A."/>
            <person name="Woo Y.H."/>
            <person name="Gao G."/>
            <person name="Schijlen E.G.W.M."/>
            <person name="Guo X."/>
            <person name="Momin A.A."/>
            <person name="Negrao S."/>
            <person name="Al-Babili S."/>
            <person name="Gehring C."/>
            <person name="Roessner U."/>
            <person name="Jung C."/>
            <person name="Murphy K."/>
            <person name="Arold S.T."/>
            <person name="Gojobori T."/>
            <person name="van der Linden C.G."/>
            <person name="van Loo E.N."/>
            <person name="Jellen E.N."/>
            <person name="Maughan P.J."/>
            <person name="Tester M."/>
        </authorList>
    </citation>
    <scope>NUCLEOTIDE SEQUENCE [LARGE SCALE GENOMIC DNA]</scope>
    <source>
        <strain evidence="3">cv. PI 614886</strain>
    </source>
</reference>
<evidence type="ECO:0000313" key="3">
    <source>
        <dbReference type="EnsemblPlants" id="AUR62008794-RA:cds"/>
    </source>
</evidence>
<dbReference type="Pfam" id="PF08646">
    <property type="entry name" value="Rep_fac-A_C"/>
    <property type="match status" value="1"/>
</dbReference>
<accession>A0A803LAA3</accession>
<evidence type="ECO:0000259" key="2">
    <source>
        <dbReference type="Pfam" id="PF08646"/>
    </source>
</evidence>
<name>A0A803LAA5_CHEQI</name>
<dbReference type="Gene3D" id="2.40.50.140">
    <property type="entry name" value="Nucleic acid-binding proteins"/>
    <property type="match status" value="3"/>
</dbReference>
<feature type="domain" description="Replication factor A C-terminal" evidence="2">
    <location>
        <begin position="315"/>
        <end position="412"/>
    </location>
</feature>
<dbReference type="AlphaFoldDB" id="A0A803LAA5"/>
<feature type="region of interest" description="Disordered" evidence="1">
    <location>
        <begin position="492"/>
        <end position="513"/>
    </location>
</feature>
<keyword evidence="4" id="KW-1185">Reference proteome</keyword>
<feature type="region of interest" description="Disordered" evidence="1">
    <location>
        <begin position="433"/>
        <end position="474"/>
    </location>
</feature>
<evidence type="ECO:0000256" key="1">
    <source>
        <dbReference type="SAM" id="MobiDB-lite"/>
    </source>
</evidence>
<dbReference type="Proteomes" id="UP000596660">
    <property type="component" value="Unplaced"/>
</dbReference>
<dbReference type="SUPFAM" id="SSF50249">
    <property type="entry name" value="Nucleic acid-binding proteins"/>
    <property type="match status" value="3"/>
</dbReference>
<protein>
    <recommendedName>
        <fullName evidence="2">Replication factor A C-terminal domain-containing protein</fullName>
    </recommendedName>
</protein>
<organism evidence="3 4">
    <name type="scientific">Chenopodium quinoa</name>
    <name type="common">Quinoa</name>
    <dbReference type="NCBI Taxonomy" id="63459"/>
    <lineage>
        <taxon>Eukaryota</taxon>
        <taxon>Viridiplantae</taxon>
        <taxon>Streptophyta</taxon>
        <taxon>Embryophyta</taxon>
        <taxon>Tracheophyta</taxon>
        <taxon>Spermatophyta</taxon>
        <taxon>Magnoliopsida</taxon>
        <taxon>eudicotyledons</taxon>
        <taxon>Gunneridae</taxon>
        <taxon>Pentapetalae</taxon>
        <taxon>Caryophyllales</taxon>
        <taxon>Chenopodiaceae</taxon>
        <taxon>Chenopodioideae</taxon>
        <taxon>Atripliceae</taxon>
        <taxon>Chenopodium</taxon>
    </lineage>
</organism>
<dbReference type="PANTHER" id="PTHR47165">
    <property type="entry name" value="OS03G0429900 PROTEIN"/>
    <property type="match status" value="1"/>
</dbReference>
<dbReference type="EnsemblPlants" id="AUR62008792-RA">
    <property type="protein sequence ID" value="AUR62008792-RA:cds"/>
    <property type="gene ID" value="AUR62008792"/>
</dbReference>
<dbReference type="Gramene" id="AUR62008794-RA">
    <property type="protein sequence ID" value="AUR62008794-RA:cds"/>
    <property type="gene ID" value="AUR62008794"/>
</dbReference>
<feature type="compositionally biased region" description="Basic and acidic residues" evidence="1">
    <location>
        <begin position="438"/>
        <end position="447"/>
    </location>
</feature>
<accession>A0A803LAA5</accession>
<dbReference type="EnsemblPlants" id="AUR62008794-RA">
    <property type="protein sequence ID" value="AUR62008794-RA:cds"/>
    <property type="gene ID" value="AUR62008794"/>
</dbReference>
<dbReference type="Gramene" id="AUR62008792-RA">
    <property type="protein sequence ID" value="AUR62008792-RA:cds"/>
    <property type="gene ID" value="AUR62008792"/>
</dbReference>
<dbReference type="InterPro" id="IPR012340">
    <property type="entry name" value="NA-bd_OB-fold"/>
</dbReference>
<dbReference type="InterPro" id="IPR013955">
    <property type="entry name" value="Rep_factor-A_C"/>
</dbReference>
<proteinExistence type="predicted"/>
<reference evidence="3" key="2">
    <citation type="submission" date="2021-03" db="UniProtKB">
        <authorList>
            <consortium name="EnsemblPlants"/>
        </authorList>
    </citation>
    <scope>IDENTIFICATION</scope>
</reference>
<dbReference type="PANTHER" id="PTHR47165:SF4">
    <property type="entry name" value="OS03G0429900 PROTEIN"/>
    <property type="match status" value="1"/>
</dbReference>
<evidence type="ECO:0000313" key="4">
    <source>
        <dbReference type="Proteomes" id="UP000596660"/>
    </source>
</evidence>
<sequence length="532" mass="61256">MADQKYKTARQKPEYVYLDQLNVACKTYIVRVVVAEKGRDTLSSKKTVRFQTLLLKDEKGNRMRGTLFGDQIEAFEEALQYLGEYDISAAPIKFIDEKWRTELDQFPYQMAFGSRTVIQPVHPELGPIMPNYQPIASIPRTVDPDEKYDIVGVVLYVEEEPRKIEARDGKRESFVREIVVTDESCDQPLTISLWNDLTTPKFFDKLPNWAEAFQVIGFRALKPYTRRGFSMNSGMSTRIIYKPEGDRARELSDWANLFHQKILDRQTRVLEVKYPGENKKIVSIVELRRKKPSNTIQEELLWIEVTIQNAELEKVHAYTGCSNCWKRTNLPLQKRYSCTSCYKKECICTERTTFKFEASDGTGTMAFTTFNDDTERLFRRSAAEIYAIKEADDHNAFEAIQDMLSSKPFYIKVGPTSHLGQNNVLEWTLKGTSNQAKDANEKEKHQSMEQGNPEPVIPTPNMKGSSEKHTQDSPFTQTLELTQGDIESLKRKKALGKTPVQFQDEETEYEPPLSQFRAKKKLCFGGMTPEKN</sequence>